<keyword evidence="3" id="KW-1185">Reference proteome</keyword>
<dbReference type="EMBL" id="JBHUEO010000001">
    <property type="protein sequence ID" value="MFD1705176.1"/>
    <property type="molecule type" value="Genomic_DNA"/>
</dbReference>
<protein>
    <submittedName>
        <fullName evidence="2">Alpha/beta hydrolase</fullName>
    </submittedName>
</protein>
<evidence type="ECO:0000313" key="2">
    <source>
        <dbReference type="EMBL" id="MFD1705176.1"/>
    </source>
</evidence>
<name>A0ABW4KEJ3_9BACI</name>
<dbReference type="PANTHER" id="PTHR43265">
    <property type="entry name" value="ESTERASE ESTD"/>
    <property type="match status" value="1"/>
</dbReference>
<comment type="caution">
    <text evidence="2">The sequence shown here is derived from an EMBL/GenBank/DDBJ whole genome shotgun (WGS) entry which is preliminary data.</text>
</comment>
<evidence type="ECO:0000313" key="3">
    <source>
        <dbReference type="Proteomes" id="UP001597301"/>
    </source>
</evidence>
<dbReference type="InterPro" id="IPR053145">
    <property type="entry name" value="AB_hydrolase_Est10"/>
</dbReference>
<reference evidence="3" key="1">
    <citation type="journal article" date="2019" name="Int. J. Syst. Evol. Microbiol.">
        <title>The Global Catalogue of Microorganisms (GCM) 10K type strain sequencing project: providing services to taxonomists for standard genome sequencing and annotation.</title>
        <authorList>
            <consortium name="The Broad Institute Genomics Platform"/>
            <consortium name="The Broad Institute Genome Sequencing Center for Infectious Disease"/>
            <person name="Wu L."/>
            <person name="Ma J."/>
        </authorList>
    </citation>
    <scope>NUCLEOTIDE SEQUENCE [LARGE SCALE GENOMIC DNA]</scope>
    <source>
        <strain evidence="3">CGMCC 1.12295</strain>
    </source>
</reference>
<dbReference type="RefSeq" id="WP_380771399.1">
    <property type="nucleotide sequence ID" value="NZ_JBHUEO010000001.1"/>
</dbReference>
<sequence>MMKQLQVEFNSDVELKGTLALPSTGGEKFSAILILPGSGSINRDGNAVKGKFQFNVYKELAEYFTSLGFATLRYDKRGVGESGGDPLRAGLWDAAADAEAAVNFLASHPHVDPDRIIVAGHSEGCIVGTALNEKRAVNGLIFLSGGGGGIREQLEFQREQLYKEMKEAKGLKGFVFRTLRVPEKNEKKAQKLFGKMASTKKEVIKAAVFVKMPAKYFREHFEYNIAEGLKKITCPVLALNGSKDFQANPELLQRITYYAKGKTTCLVVENMDHGLKEQLNSISVLNFKKDYLQSIGKPIHPKAKDHMAQWLKEWTEGEITA</sequence>
<feature type="domain" description="Serine aminopeptidase S33" evidence="1">
    <location>
        <begin position="55"/>
        <end position="273"/>
    </location>
</feature>
<dbReference type="Gene3D" id="3.40.50.1820">
    <property type="entry name" value="alpha/beta hydrolase"/>
    <property type="match status" value="1"/>
</dbReference>
<dbReference type="Pfam" id="PF12146">
    <property type="entry name" value="Hydrolase_4"/>
    <property type="match status" value="1"/>
</dbReference>
<dbReference type="SUPFAM" id="SSF53474">
    <property type="entry name" value="alpha/beta-Hydrolases"/>
    <property type="match status" value="1"/>
</dbReference>
<dbReference type="InterPro" id="IPR029058">
    <property type="entry name" value="AB_hydrolase_fold"/>
</dbReference>
<organism evidence="2 3">
    <name type="scientific">Siminovitchia sediminis</name>
    <dbReference type="NCBI Taxonomy" id="1274353"/>
    <lineage>
        <taxon>Bacteria</taxon>
        <taxon>Bacillati</taxon>
        <taxon>Bacillota</taxon>
        <taxon>Bacilli</taxon>
        <taxon>Bacillales</taxon>
        <taxon>Bacillaceae</taxon>
        <taxon>Siminovitchia</taxon>
    </lineage>
</organism>
<gene>
    <name evidence="2" type="ORF">ACFSCZ_00230</name>
</gene>
<dbReference type="InterPro" id="IPR022742">
    <property type="entry name" value="Hydrolase_4"/>
</dbReference>
<keyword evidence="2" id="KW-0378">Hydrolase</keyword>
<accession>A0ABW4KEJ3</accession>
<proteinExistence type="predicted"/>
<evidence type="ECO:0000259" key="1">
    <source>
        <dbReference type="Pfam" id="PF12146"/>
    </source>
</evidence>
<dbReference type="PANTHER" id="PTHR43265:SF1">
    <property type="entry name" value="ESTERASE ESTD"/>
    <property type="match status" value="1"/>
</dbReference>
<dbReference type="Proteomes" id="UP001597301">
    <property type="component" value="Unassembled WGS sequence"/>
</dbReference>
<dbReference type="GO" id="GO:0016787">
    <property type="term" value="F:hydrolase activity"/>
    <property type="evidence" value="ECO:0007669"/>
    <property type="project" value="UniProtKB-KW"/>
</dbReference>